<name>A0AAP0Q6W7_9MAGN</name>
<comment type="caution">
    <text evidence="2">The sequence shown here is derived from an EMBL/GenBank/DDBJ whole genome shotgun (WGS) entry which is preliminary data.</text>
</comment>
<accession>A0AAP0Q6W7</accession>
<dbReference type="AlphaFoldDB" id="A0AAP0Q6W7"/>
<feature type="region of interest" description="Disordered" evidence="1">
    <location>
        <begin position="1"/>
        <end position="46"/>
    </location>
</feature>
<gene>
    <name evidence="2" type="ORF">Syun_000569</name>
</gene>
<evidence type="ECO:0000256" key="1">
    <source>
        <dbReference type="SAM" id="MobiDB-lite"/>
    </source>
</evidence>
<feature type="compositionally biased region" description="Basic and acidic residues" evidence="1">
    <location>
        <begin position="10"/>
        <end position="31"/>
    </location>
</feature>
<organism evidence="2 3">
    <name type="scientific">Stephania yunnanensis</name>
    <dbReference type="NCBI Taxonomy" id="152371"/>
    <lineage>
        <taxon>Eukaryota</taxon>
        <taxon>Viridiplantae</taxon>
        <taxon>Streptophyta</taxon>
        <taxon>Embryophyta</taxon>
        <taxon>Tracheophyta</taxon>
        <taxon>Spermatophyta</taxon>
        <taxon>Magnoliopsida</taxon>
        <taxon>Ranunculales</taxon>
        <taxon>Menispermaceae</taxon>
        <taxon>Menispermoideae</taxon>
        <taxon>Cissampelideae</taxon>
        <taxon>Stephania</taxon>
    </lineage>
</organism>
<evidence type="ECO:0000313" key="3">
    <source>
        <dbReference type="Proteomes" id="UP001420932"/>
    </source>
</evidence>
<reference evidence="2 3" key="1">
    <citation type="submission" date="2024-01" db="EMBL/GenBank/DDBJ databases">
        <title>Genome assemblies of Stephania.</title>
        <authorList>
            <person name="Yang L."/>
        </authorList>
    </citation>
    <scope>NUCLEOTIDE SEQUENCE [LARGE SCALE GENOMIC DNA]</scope>
    <source>
        <strain evidence="2">YNDBR</strain>
        <tissue evidence="2">Leaf</tissue>
    </source>
</reference>
<proteinExistence type="predicted"/>
<keyword evidence="3" id="KW-1185">Reference proteome</keyword>
<dbReference type="Proteomes" id="UP001420932">
    <property type="component" value="Unassembled WGS sequence"/>
</dbReference>
<evidence type="ECO:0000313" key="2">
    <source>
        <dbReference type="EMBL" id="KAK9168429.1"/>
    </source>
</evidence>
<protein>
    <submittedName>
        <fullName evidence="2">Uncharacterized protein</fullName>
    </submittedName>
</protein>
<dbReference type="EMBL" id="JBBNAF010000001">
    <property type="protein sequence ID" value="KAK9168429.1"/>
    <property type="molecule type" value="Genomic_DNA"/>
</dbReference>
<sequence length="88" mass="9685">MAPDDQLAQGRRDPGCCRRALQRKDRADESRSTSTMIVDDDGDGGGKKWVCRERGRGGWVSGLYPFLGSDKSTTDQVGYDAFYSSTCL</sequence>